<dbReference type="PATRIC" id="fig|1415166.3.peg.1695"/>
<dbReference type="AlphaFoldDB" id="W5TBY2"/>
<name>W5TBY2_9NOCA</name>
<dbReference type="SUPFAM" id="SSF88723">
    <property type="entry name" value="PIN domain-like"/>
    <property type="match status" value="1"/>
</dbReference>
<sequence length="39" mass="4652">MIHRDPFDRMLLAQAQCEGLRLATRDPWCHKYDVDTYSV</sequence>
<keyword evidence="2" id="KW-1185">Reference proteome</keyword>
<dbReference type="InterPro" id="IPR029060">
    <property type="entry name" value="PIN-like_dom_sf"/>
</dbReference>
<dbReference type="HOGENOM" id="CLU_219435_0_0_11"/>
<accession>W5TBY2</accession>
<evidence type="ECO:0000313" key="1">
    <source>
        <dbReference type="EMBL" id="AHH16468.1"/>
    </source>
</evidence>
<organism evidence="1 2">
    <name type="scientific">Nocardia nova SH22a</name>
    <dbReference type="NCBI Taxonomy" id="1415166"/>
    <lineage>
        <taxon>Bacteria</taxon>
        <taxon>Bacillati</taxon>
        <taxon>Actinomycetota</taxon>
        <taxon>Actinomycetes</taxon>
        <taxon>Mycobacteriales</taxon>
        <taxon>Nocardiaceae</taxon>
        <taxon>Nocardia</taxon>
    </lineage>
</organism>
<proteinExistence type="predicted"/>
<evidence type="ECO:0008006" key="3">
    <source>
        <dbReference type="Google" id="ProtNLM"/>
    </source>
</evidence>
<gene>
    <name evidence="1" type="ORF">NONO_c16670</name>
</gene>
<protein>
    <recommendedName>
        <fullName evidence="3">PIN domain-containing protein</fullName>
    </recommendedName>
</protein>
<dbReference type="KEGG" id="nno:NONO_c16670"/>
<reference evidence="1 2" key="1">
    <citation type="journal article" date="2014" name="Appl. Environ. Microbiol.">
        <title>Insights into the Microbial Degradation of Rubber and Gutta-Percha by Analysis of the Complete Genome of Nocardia nova SH22a.</title>
        <authorList>
            <person name="Luo Q."/>
            <person name="Hiessl S."/>
            <person name="Poehlein A."/>
            <person name="Daniel R."/>
            <person name="Steinbuchel A."/>
        </authorList>
    </citation>
    <scope>NUCLEOTIDE SEQUENCE [LARGE SCALE GENOMIC DNA]</scope>
    <source>
        <strain evidence="1">SH22a</strain>
    </source>
</reference>
<evidence type="ECO:0000313" key="2">
    <source>
        <dbReference type="Proteomes" id="UP000019150"/>
    </source>
</evidence>
<dbReference type="STRING" id="1415166.NONO_c16670"/>
<dbReference type="Proteomes" id="UP000019150">
    <property type="component" value="Chromosome"/>
</dbReference>
<dbReference type="EMBL" id="CP006850">
    <property type="protein sequence ID" value="AHH16468.1"/>
    <property type="molecule type" value="Genomic_DNA"/>
</dbReference>